<evidence type="ECO:0000259" key="10">
    <source>
        <dbReference type="PROSITE" id="PS50929"/>
    </source>
</evidence>
<keyword evidence="12" id="KW-1185">Reference proteome</keyword>
<dbReference type="InterPro" id="IPR003439">
    <property type="entry name" value="ABC_transporter-like_ATP-bd"/>
</dbReference>
<accession>A0ABT1K1J1</accession>
<dbReference type="Pfam" id="PF00005">
    <property type="entry name" value="ABC_tran"/>
    <property type="match status" value="1"/>
</dbReference>
<dbReference type="PROSITE" id="PS51257">
    <property type="entry name" value="PROKAR_LIPOPROTEIN"/>
    <property type="match status" value="1"/>
</dbReference>
<dbReference type="Proteomes" id="UP001320766">
    <property type="component" value="Unassembled WGS sequence"/>
</dbReference>
<feature type="transmembrane region" description="Helical" evidence="8">
    <location>
        <begin position="34"/>
        <end position="55"/>
    </location>
</feature>
<dbReference type="Gene3D" id="3.40.50.300">
    <property type="entry name" value="P-loop containing nucleotide triphosphate hydrolases"/>
    <property type="match status" value="1"/>
</dbReference>
<keyword evidence="5 8" id="KW-1133">Transmembrane helix</keyword>
<feature type="transmembrane region" description="Helical" evidence="8">
    <location>
        <begin position="257"/>
        <end position="280"/>
    </location>
</feature>
<dbReference type="SMART" id="SM00382">
    <property type="entry name" value="AAA"/>
    <property type="match status" value="1"/>
</dbReference>
<evidence type="ECO:0000256" key="5">
    <source>
        <dbReference type="ARBA" id="ARBA00022989"/>
    </source>
</evidence>
<evidence type="ECO:0000256" key="7">
    <source>
        <dbReference type="SAM" id="MobiDB-lite"/>
    </source>
</evidence>
<dbReference type="RefSeq" id="WP_308211188.1">
    <property type="nucleotide sequence ID" value="NZ_BAAAVE010000004.1"/>
</dbReference>
<dbReference type="SUPFAM" id="SSF90123">
    <property type="entry name" value="ABC transporter transmembrane region"/>
    <property type="match status" value="1"/>
</dbReference>
<evidence type="ECO:0000256" key="3">
    <source>
        <dbReference type="ARBA" id="ARBA00022741"/>
    </source>
</evidence>
<dbReference type="PROSITE" id="PS00211">
    <property type="entry name" value="ABC_TRANSPORTER_1"/>
    <property type="match status" value="1"/>
</dbReference>
<keyword evidence="6 8" id="KW-0472">Membrane</keyword>
<comment type="subcellular location">
    <subcellularLocation>
        <location evidence="1">Cell membrane</location>
        <topology evidence="1">Multi-pass membrane protein</topology>
    </subcellularLocation>
</comment>
<dbReference type="InterPro" id="IPR011527">
    <property type="entry name" value="ABC1_TM_dom"/>
</dbReference>
<dbReference type="PROSITE" id="PS50929">
    <property type="entry name" value="ABC_TM1F"/>
    <property type="match status" value="1"/>
</dbReference>
<comment type="caution">
    <text evidence="11">The sequence shown here is derived from an EMBL/GenBank/DDBJ whole genome shotgun (WGS) entry which is preliminary data.</text>
</comment>
<dbReference type="InterPro" id="IPR017871">
    <property type="entry name" value="ABC_transporter-like_CS"/>
</dbReference>
<feature type="domain" description="ABC transporter" evidence="9">
    <location>
        <begin position="352"/>
        <end position="616"/>
    </location>
</feature>
<dbReference type="InterPro" id="IPR039421">
    <property type="entry name" value="Type_1_exporter"/>
</dbReference>
<evidence type="ECO:0000259" key="9">
    <source>
        <dbReference type="PROSITE" id="PS50893"/>
    </source>
</evidence>
<name>A0ABT1K1J1_9ACTN</name>
<feature type="domain" description="ABC transmembrane type-1" evidence="10">
    <location>
        <begin position="38"/>
        <end position="318"/>
    </location>
</feature>
<evidence type="ECO:0000313" key="12">
    <source>
        <dbReference type="Proteomes" id="UP001320766"/>
    </source>
</evidence>
<dbReference type="SUPFAM" id="SSF52540">
    <property type="entry name" value="P-loop containing nucleoside triphosphate hydrolases"/>
    <property type="match status" value="1"/>
</dbReference>
<evidence type="ECO:0000256" key="8">
    <source>
        <dbReference type="SAM" id="Phobius"/>
    </source>
</evidence>
<sequence>MTSRRPDAPPAPHGLAGCAVRAAGMVWRAAPAHVLGYMAVTLVGAAAPVALAWLTKAVLDGLAHGRTTVLLGLAVAIAVVTTVAAAAAHATQYVRAEVDRRAALRAKDELFAAVTRFTGLARFESPAFLDRLRLAQMSAANPGRLVDTATSATRSAVTVAGFVGSLALISPVFTALVLLSAVPALFIELRMSRRRVAMLWRIGPAERREAFYAQLMATADAAKEIRLFALGDFLRLRMLAELRTADAARRRTDRREFVVQASLSALSAGVAGVGLVWTILAAGRGELGVGDVAMFVAAVTGVQSALNIMVSAGVMAHEQLLTFRHHVTIVSAGHDLPEPRDSRSLPALRRGIELRDVWFRYGEDHPWVLRGVDLFIPHGCTVALVGLNGAGKSTLVKLLCRFYDPTRGAILWDGVDIRDVPPETLRSRVGAVFQDFVAYELTAADNIAVGDLGAAQDRTRIERAAREAGVHDAVAALPRGYDTLLSREFDQDPEDEADAEDSFAGEPASEGSASGVLLSGGQWQRLALARAFLRSDRDLMILDEPSSGLDPEAEHEIHSRLALLRSGRTSVVISHRLGAIREADRIVVLGDGRVTEEGTHASLLADGGAYARLFTRQAAGYRDDVAEPVGASEAGTGVAR</sequence>
<dbReference type="Gene3D" id="1.20.1560.10">
    <property type="entry name" value="ABC transporter type 1, transmembrane domain"/>
    <property type="match status" value="1"/>
</dbReference>
<dbReference type="PANTHER" id="PTHR24221:SF646">
    <property type="entry name" value="HAEMOLYSIN SECRETION ATP-BINDING PROTEIN"/>
    <property type="match status" value="1"/>
</dbReference>
<evidence type="ECO:0000256" key="6">
    <source>
        <dbReference type="ARBA" id="ARBA00023136"/>
    </source>
</evidence>
<gene>
    <name evidence="11" type="ORF">HD595_003989</name>
</gene>
<dbReference type="InterPro" id="IPR003593">
    <property type="entry name" value="AAA+_ATPase"/>
</dbReference>
<protein>
    <submittedName>
        <fullName evidence="11">ATP-binding cassette subfamily B protein</fullName>
    </submittedName>
</protein>
<evidence type="ECO:0000256" key="1">
    <source>
        <dbReference type="ARBA" id="ARBA00004651"/>
    </source>
</evidence>
<dbReference type="InterPro" id="IPR027417">
    <property type="entry name" value="P-loop_NTPase"/>
</dbReference>
<organism evidence="11 12">
    <name type="scientific">Nonomuraea roseoviolacea subsp. carminata</name>
    <dbReference type="NCBI Taxonomy" id="160689"/>
    <lineage>
        <taxon>Bacteria</taxon>
        <taxon>Bacillati</taxon>
        <taxon>Actinomycetota</taxon>
        <taxon>Actinomycetes</taxon>
        <taxon>Streptosporangiales</taxon>
        <taxon>Streptosporangiaceae</taxon>
        <taxon>Nonomuraea</taxon>
    </lineage>
</organism>
<keyword evidence="2 8" id="KW-0812">Transmembrane</keyword>
<proteinExistence type="predicted"/>
<feature type="transmembrane region" description="Helical" evidence="8">
    <location>
        <begin position="292"/>
        <end position="316"/>
    </location>
</feature>
<evidence type="ECO:0000256" key="4">
    <source>
        <dbReference type="ARBA" id="ARBA00022840"/>
    </source>
</evidence>
<keyword evidence="4 11" id="KW-0067">ATP-binding</keyword>
<feature type="compositionally biased region" description="Acidic residues" evidence="7">
    <location>
        <begin position="492"/>
        <end position="503"/>
    </location>
</feature>
<feature type="region of interest" description="Disordered" evidence="7">
    <location>
        <begin position="492"/>
        <end position="515"/>
    </location>
</feature>
<dbReference type="PANTHER" id="PTHR24221">
    <property type="entry name" value="ATP-BINDING CASSETTE SUB-FAMILY B"/>
    <property type="match status" value="1"/>
</dbReference>
<dbReference type="PROSITE" id="PS50893">
    <property type="entry name" value="ABC_TRANSPORTER_2"/>
    <property type="match status" value="1"/>
</dbReference>
<feature type="transmembrane region" description="Helical" evidence="8">
    <location>
        <begin position="67"/>
        <end position="88"/>
    </location>
</feature>
<feature type="transmembrane region" description="Helical" evidence="8">
    <location>
        <begin position="162"/>
        <end position="187"/>
    </location>
</feature>
<reference evidence="11 12" key="1">
    <citation type="submission" date="2022-06" db="EMBL/GenBank/DDBJ databases">
        <title>Sequencing the genomes of 1000 actinobacteria strains.</title>
        <authorList>
            <person name="Klenk H.-P."/>
        </authorList>
    </citation>
    <scope>NUCLEOTIDE SEQUENCE [LARGE SCALE GENOMIC DNA]</scope>
    <source>
        <strain evidence="11 12">DSM 44170</strain>
    </source>
</reference>
<keyword evidence="3" id="KW-0547">Nucleotide-binding</keyword>
<dbReference type="InterPro" id="IPR036640">
    <property type="entry name" value="ABC1_TM_sf"/>
</dbReference>
<dbReference type="EMBL" id="JAMZEC010000001">
    <property type="protein sequence ID" value="MCP2347867.1"/>
    <property type="molecule type" value="Genomic_DNA"/>
</dbReference>
<dbReference type="GO" id="GO:0005524">
    <property type="term" value="F:ATP binding"/>
    <property type="evidence" value="ECO:0007669"/>
    <property type="project" value="UniProtKB-KW"/>
</dbReference>
<evidence type="ECO:0000256" key="2">
    <source>
        <dbReference type="ARBA" id="ARBA00022692"/>
    </source>
</evidence>
<evidence type="ECO:0000313" key="11">
    <source>
        <dbReference type="EMBL" id="MCP2347867.1"/>
    </source>
</evidence>